<dbReference type="InterPro" id="IPR008995">
    <property type="entry name" value="Mo/tungstate-bd_C_term_dom"/>
</dbReference>
<dbReference type="Proteomes" id="UP000234331">
    <property type="component" value="Unassembled WGS sequence"/>
</dbReference>
<dbReference type="SMART" id="SM00382">
    <property type="entry name" value="AAA"/>
    <property type="match status" value="1"/>
</dbReference>
<evidence type="ECO:0000256" key="6">
    <source>
        <dbReference type="ARBA" id="ARBA00023136"/>
    </source>
</evidence>
<proteinExistence type="predicted"/>
<reference evidence="9 10" key="1">
    <citation type="submission" date="2017-06" db="EMBL/GenBank/DDBJ databases">
        <authorList>
            <person name="Kim H.J."/>
            <person name="Triplett B.A."/>
        </authorList>
    </citation>
    <scope>NUCLEOTIDE SEQUENCE [LARGE SCALE GENOMIC DNA]</scope>
    <source>
        <strain evidence="9">FRACA_ARgP5</strain>
    </source>
</reference>
<evidence type="ECO:0000259" key="8">
    <source>
        <dbReference type="PROSITE" id="PS50893"/>
    </source>
</evidence>
<evidence type="ECO:0000313" key="9">
    <source>
        <dbReference type="EMBL" id="SNQ51487.1"/>
    </source>
</evidence>
<evidence type="ECO:0000313" key="10">
    <source>
        <dbReference type="Proteomes" id="UP000234331"/>
    </source>
</evidence>
<dbReference type="GO" id="GO:0016887">
    <property type="term" value="F:ATP hydrolysis activity"/>
    <property type="evidence" value="ECO:0007669"/>
    <property type="project" value="InterPro"/>
</dbReference>
<evidence type="ECO:0000256" key="7">
    <source>
        <dbReference type="SAM" id="MobiDB-lite"/>
    </source>
</evidence>
<keyword evidence="1" id="KW-0813">Transport</keyword>
<dbReference type="InterPro" id="IPR003439">
    <property type="entry name" value="ABC_transporter-like_ATP-bd"/>
</dbReference>
<protein>
    <submittedName>
        <fullName evidence="9">sn-glycerol-3-phosphate import ATP-binding protein UgpC 2</fullName>
        <ecNumber evidence="9">3.6.3.20</ecNumber>
    </submittedName>
</protein>
<dbReference type="Gene3D" id="3.40.50.300">
    <property type="entry name" value="P-loop containing nucleotide triphosphate hydrolases"/>
    <property type="match status" value="1"/>
</dbReference>
<keyword evidence="5" id="KW-1278">Translocase</keyword>
<keyword evidence="2" id="KW-1003">Cell membrane</keyword>
<feature type="domain" description="ABC transporter" evidence="8">
    <location>
        <begin position="47"/>
        <end position="284"/>
    </location>
</feature>
<dbReference type="InterPro" id="IPR047641">
    <property type="entry name" value="ABC_transpr_MalK/UgpC-like"/>
</dbReference>
<accession>A0A2I2L0S9</accession>
<keyword evidence="6" id="KW-0472">Membrane</keyword>
<dbReference type="EC" id="3.6.3.20" evidence="9"/>
<keyword evidence="9" id="KW-0378">Hydrolase</keyword>
<feature type="region of interest" description="Disordered" evidence="7">
    <location>
        <begin position="1"/>
        <end position="46"/>
    </location>
</feature>
<keyword evidence="4 9" id="KW-0067">ATP-binding</keyword>
<dbReference type="PROSITE" id="PS50893">
    <property type="entry name" value="ABC_TRANSPORTER_2"/>
    <property type="match status" value="1"/>
</dbReference>
<dbReference type="PANTHER" id="PTHR43875:SF15">
    <property type="entry name" value="TREHALOSE IMPORT ATP-BINDING PROTEIN SUGC"/>
    <property type="match status" value="1"/>
</dbReference>
<dbReference type="Pfam" id="PF00005">
    <property type="entry name" value="ABC_tran"/>
    <property type="match status" value="1"/>
</dbReference>
<feature type="compositionally biased region" description="Low complexity" evidence="7">
    <location>
        <begin position="364"/>
        <end position="374"/>
    </location>
</feature>
<dbReference type="AlphaFoldDB" id="A0A2I2L0S9"/>
<dbReference type="InterPro" id="IPR027417">
    <property type="entry name" value="P-loop_NTPase"/>
</dbReference>
<name>A0A2I2L0S9_9ACTN</name>
<dbReference type="GO" id="GO:0140359">
    <property type="term" value="F:ABC-type transporter activity"/>
    <property type="evidence" value="ECO:0007669"/>
    <property type="project" value="UniProtKB-ARBA"/>
</dbReference>
<organism evidence="9 10">
    <name type="scientific">Frankia canadensis</name>
    <dbReference type="NCBI Taxonomy" id="1836972"/>
    <lineage>
        <taxon>Bacteria</taxon>
        <taxon>Bacillati</taxon>
        <taxon>Actinomycetota</taxon>
        <taxon>Actinomycetes</taxon>
        <taxon>Frankiales</taxon>
        <taxon>Frankiaceae</taxon>
        <taxon>Frankia</taxon>
    </lineage>
</organism>
<dbReference type="PANTHER" id="PTHR43875">
    <property type="entry name" value="MALTODEXTRIN IMPORT ATP-BINDING PROTEIN MSMX"/>
    <property type="match status" value="1"/>
</dbReference>
<feature type="compositionally biased region" description="Low complexity" evidence="7">
    <location>
        <begin position="11"/>
        <end position="25"/>
    </location>
</feature>
<dbReference type="EMBL" id="FZMO01000538">
    <property type="protein sequence ID" value="SNQ51487.1"/>
    <property type="molecule type" value="Genomic_DNA"/>
</dbReference>
<dbReference type="GO" id="GO:0005524">
    <property type="term" value="F:ATP binding"/>
    <property type="evidence" value="ECO:0007669"/>
    <property type="project" value="UniProtKB-KW"/>
</dbReference>
<keyword evidence="3" id="KW-0547">Nucleotide-binding</keyword>
<evidence type="ECO:0000256" key="3">
    <source>
        <dbReference type="ARBA" id="ARBA00022741"/>
    </source>
</evidence>
<evidence type="ECO:0000256" key="2">
    <source>
        <dbReference type="ARBA" id="ARBA00022475"/>
    </source>
</evidence>
<gene>
    <name evidence="9" type="primary">ugpC</name>
    <name evidence="9" type="ORF">FRACA_710011</name>
</gene>
<dbReference type="InterPro" id="IPR017871">
    <property type="entry name" value="ABC_transporter-like_CS"/>
</dbReference>
<dbReference type="PROSITE" id="PS00211">
    <property type="entry name" value="ABC_TRANSPORTER_1"/>
    <property type="match status" value="1"/>
</dbReference>
<dbReference type="SUPFAM" id="SSF52540">
    <property type="entry name" value="P-loop containing nucleoside triphosphate hydrolases"/>
    <property type="match status" value="1"/>
</dbReference>
<dbReference type="Gene3D" id="2.40.50.100">
    <property type="match status" value="1"/>
</dbReference>
<dbReference type="GO" id="GO:0055052">
    <property type="term" value="C:ATP-binding cassette (ABC) transporter complex, substrate-binding subunit-containing"/>
    <property type="evidence" value="ECO:0007669"/>
    <property type="project" value="TreeGrafter"/>
</dbReference>
<dbReference type="InterPro" id="IPR003593">
    <property type="entry name" value="AAA+_ATPase"/>
</dbReference>
<sequence>MTDLGREMTDTADPTTASPTAAPRADVPPQASRRDRSAAAEAAPDGITLTGVEKRYGSHPALDVPHLGVPAGSFTVVVGPSGCGKSTGLRIIAGLETADRGRVLLGGVDVTDAPPGERGVALVFQDFALYPHMTVERNIDFNLRLAARHDRRSGLSRAEISTRVAEVCAMLGLTDLRRRLPRQLSGGERQRVGLARAIVRRPAVLLLDEPLSSLDALLRQRARAELVRLHRELGNTVVLVTHDQLEALSMGTNLVVMNGGRVAQTGPPEQVYHRPADTFVATFLGSPPMNLHTAEPTGDGRVLTGAGLSARLPATPAARSGPLPTPVLVGWRPADGTLEPVNEDDPAAGSTVTPNSAAPPCPAGAPASGGAPAGDETGVVVRGVADVVEFTGDGTVVTCVSAAEGGGQWAVSVRGRDRVPAVGAAVRVHVPADRVHLFDPTDGRRVDG</sequence>
<evidence type="ECO:0000256" key="4">
    <source>
        <dbReference type="ARBA" id="ARBA00022840"/>
    </source>
</evidence>
<evidence type="ECO:0000256" key="1">
    <source>
        <dbReference type="ARBA" id="ARBA00022448"/>
    </source>
</evidence>
<dbReference type="SUPFAM" id="SSF50331">
    <property type="entry name" value="MOP-like"/>
    <property type="match status" value="1"/>
</dbReference>
<feature type="region of interest" description="Disordered" evidence="7">
    <location>
        <begin position="334"/>
        <end position="374"/>
    </location>
</feature>
<dbReference type="FunFam" id="3.40.50.300:FF:000042">
    <property type="entry name" value="Maltose/maltodextrin ABC transporter, ATP-binding protein"/>
    <property type="match status" value="1"/>
</dbReference>
<evidence type="ECO:0000256" key="5">
    <source>
        <dbReference type="ARBA" id="ARBA00022967"/>
    </source>
</evidence>
<keyword evidence="10" id="KW-1185">Reference proteome</keyword>